<comment type="caution">
    <text evidence="3">The sequence shown here is derived from an EMBL/GenBank/DDBJ whole genome shotgun (WGS) entry which is preliminary data.</text>
</comment>
<feature type="signal peptide" evidence="2">
    <location>
        <begin position="1"/>
        <end position="29"/>
    </location>
</feature>
<dbReference type="RefSeq" id="WP_190141741.1">
    <property type="nucleotide sequence ID" value="NZ_BLIO01000001.1"/>
</dbReference>
<evidence type="ECO:0000256" key="2">
    <source>
        <dbReference type="SAM" id="SignalP"/>
    </source>
</evidence>
<dbReference type="Proteomes" id="UP000430079">
    <property type="component" value="Unassembled WGS sequence"/>
</dbReference>
<feature type="chain" id="PRO_5024987832" evidence="2">
    <location>
        <begin position="30"/>
        <end position="134"/>
    </location>
</feature>
<protein>
    <submittedName>
        <fullName evidence="3">Uncharacterized protein</fullName>
    </submittedName>
</protein>
<sequence>MTRSKLLRALTVAGTIALSAVATTPAAHAAASSCTHDWSGPQICIKTDGQDGTPQPGTVTATWTNPPKSRQSATVYLTATDGGSSYSFKAKRSGDQIVGRTAPGIQPSGSTLCVRFKGSSDKACLEMINRNGSF</sequence>
<name>A0A640SXR8_9ACTN</name>
<gene>
    <name evidence="3" type="ORF">Sgleb_37190</name>
</gene>
<keyword evidence="4" id="KW-1185">Reference proteome</keyword>
<accession>A0A640SXR8</accession>
<keyword evidence="2" id="KW-0732">Signal</keyword>
<feature type="region of interest" description="Disordered" evidence="1">
    <location>
        <begin position="48"/>
        <end position="67"/>
    </location>
</feature>
<evidence type="ECO:0000313" key="4">
    <source>
        <dbReference type="Proteomes" id="UP000430079"/>
    </source>
</evidence>
<evidence type="ECO:0000313" key="3">
    <source>
        <dbReference type="EMBL" id="GFE15672.1"/>
    </source>
</evidence>
<evidence type="ECO:0000256" key="1">
    <source>
        <dbReference type="SAM" id="MobiDB-lite"/>
    </source>
</evidence>
<reference evidence="3 4" key="1">
    <citation type="submission" date="2019-12" db="EMBL/GenBank/DDBJ databases">
        <title>Whole genome shotgun sequence of Streptomyces hygroscopicus subsp. glebosus NBRC 13786.</title>
        <authorList>
            <person name="Ichikawa N."/>
            <person name="Kimura A."/>
            <person name="Kitahashi Y."/>
            <person name="Komaki H."/>
            <person name="Tamura T."/>
        </authorList>
    </citation>
    <scope>NUCLEOTIDE SEQUENCE [LARGE SCALE GENOMIC DNA]</scope>
    <source>
        <strain evidence="3 4">NBRC 13786</strain>
    </source>
</reference>
<dbReference type="EMBL" id="BLIO01000001">
    <property type="protein sequence ID" value="GFE15672.1"/>
    <property type="molecule type" value="Genomic_DNA"/>
</dbReference>
<proteinExistence type="predicted"/>
<organism evidence="3 4">
    <name type="scientific">Streptomyces glebosus</name>
    <dbReference type="NCBI Taxonomy" id="249580"/>
    <lineage>
        <taxon>Bacteria</taxon>
        <taxon>Bacillati</taxon>
        <taxon>Actinomycetota</taxon>
        <taxon>Actinomycetes</taxon>
        <taxon>Kitasatosporales</taxon>
        <taxon>Streptomycetaceae</taxon>
        <taxon>Streptomyces</taxon>
    </lineage>
</organism>
<dbReference type="PROSITE" id="PS51257">
    <property type="entry name" value="PROKAR_LIPOPROTEIN"/>
    <property type="match status" value="1"/>
</dbReference>
<feature type="compositionally biased region" description="Polar residues" evidence="1">
    <location>
        <begin position="50"/>
        <end position="67"/>
    </location>
</feature>
<dbReference type="AlphaFoldDB" id="A0A640SXR8"/>